<dbReference type="InterPro" id="IPR022110">
    <property type="entry name" value="CASC1_C"/>
</dbReference>
<evidence type="ECO:0000259" key="4">
    <source>
        <dbReference type="Pfam" id="PF15927"/>
    </source>
</evidence>
<dbReference type="Pfam" id="PF12366">
    <property type="entry name" value="Casc1_C"/>
    <property type="match status" value="1"/>
</dbReference>
<keyword evidence="6" id="KW-1185">Reference proteome</keyword>
<comment type="caution">
    <text evidence="5">The sequence shown here is derived from an EMBL/GenBank/DDBJ whole genome shotgun (WGS) entry which is preliminary data.</text>
</comment>
<evidence type="ECO:0000256" key="1">
    <source>
        <dbReference type="ARBA" id="ARBA00024332"/>
    </source>
</evidence>
<evidence type="ECO:0000256" key="2">
    <source>
        <dbReference type="SAM" id="MobiDB-lite"/>
    </source>
</evidence>
<dbReference type="PRINTS" id="PR02043">
    <property type="entry name" value="CANCERSCCP1"/>
</dbReference>
<feature type="domain" description="IC97/Casc1 N-terminal" evidence="4">
    <location>
        <begin position="151"/>
        <end position="355"/>
    </location>
</feature>
<gene>
    <name evidence="5" type="ORF">NQ317_002651</name>
</gene>
<accession>A0ABQ9JKC7</accession>
<protein>
    <recommendedName>
        <fullName evidence="7">Axonemal 84 kDa protein</fullName>
    </recommendedName>
</protein>
<dbReference type="EMBL" id="JAPWTJ010000448">
    <property type="protein sequence ID" value="KAJ8978342.1"/>
    <property type="molecule type" value="Genomic_DNA"/>
</dbReference>
<evidence type="ECO:0000313" key="6">
    <source>
        <dbReference type="Proteomes" id="UP001162164"/>
    </source>
</evidence>
<feature type="domain" description="CASC1 C-terminal" evidence="3">
    <location>
        <begin position="620"/>
        <end position="816"/>
    </location>
</feature>
<evidence type="ECO:0008006" key="7">
    <source>
        <dbReference type="Google" id="ProtNLM"/>
    </source>
</evidence>
<dbReference type="Proteomes" id="UP001162164">
    <property type="component" value="Unassembled WGS sequence"/>
</dbReference>
<comment type="similarity">
    <text evidence="1">Belongs to the DNAI7 family.</text>
</comment>
<organism evidence="5 6">
    <name type="scientific">Molorchus minor</name>
    <dbReference type="NCBI Taxonomy" id="1323400"/>
    <lineage>
        <taxon>Eukaryota</taxon>
        <taxon>Metazoa</taxon>
        <taxon>Ecdysozoa</taxon>
        <taxon>Arthropoda</taxon>
        <taxon>Hexapoda</taxon>
        <taxon>Insecta</taxon>
        <taxon>Pterygota</taxon>
        <taxon>Neoptera</taxon>
        <taxon>Endopterygota</taxon>
        <taxon>Coleoptera</taxon>
        <taxon>Polyphaga</taxon>
        <taxon>Cucujiformia</taxon>
        <taxon>Chrysomeloidea</taxon>
        <taxon>Cerambycidae</taxon>
        <taxon>Lamiinae</taxon>
        <taxon>Monochamini</taxon>
        <taxon>Molorchus</taxon>
    </lineage>
</organism>
<evidence type="ECO:0000259" key="3">
    <source>
        <dbReference type="Pfam" id="PF12366"/>
    </source>
</evidence>
<feature type="compositionally biased region" description="Polar residues" evidence="2">
    <location>
        <begin position="19"/>
        <end position="36"/>
    </location>
</feature>
<feature type="compositionally biased region" description="Low complexity" evidence="2">
    <location>
        <begin position="44"/>
        <end position="53"/>
    </location>
</feature>
<dbReference type="InterPro" id="IPR023247">
    <property type="entry name" value="IC97/Dnai7-like"/>
</dbReference>
<reference evidence="5" key="1">
    <citation type="journal article" date="2023" name="Insect Mol. Biol.">
        <title>Genome sequencing provides insights into the evolution of gene families encoding plant cell wall-degrading enzymes in longhorned beetles.</title>
        <authorList>
            <person name="Shin N.R."/>
            <person name="Okamura Y."/>
            <person name="Kirsch R."/>
            <person name="Pauchet Y."/>
        </authorList>
    </citation>
    <scope>NUCLEOTIDE SEQUENCE</scope>
    <source>
        <strain evidence="5">MMC_N1</strain>
    </source>
</reference>
<sequence>MAKKKKKGQAVEGGKELKGQSSSKLATSKSKVFSKQSLRRSKSRMSYDSSSSDSSKDEQETKVPEGKKGKKKEEPVEEVVPGPGPGAEGVGEATWAEILRMREEAAAILAEMLEEEEGEEEAKPKKKKGKKAPKKKGKKVKMTTAMLEQMKKEAEEEAAREAEMERRRLEEEKKAAIEKERRETIEQQVRCEQLEKSQGLMKQIAKFNKKIYVMEKYEQDWKIYISCRELPNASIVNQMSTHLHLWDLAMEKTSIEDASKRTENVIQLTEDLQDLLDIFVDEDPQRVENWKWMRQLFRDYQKQNLDVATYRVLRDVEKNLNRIDIPTADFDFQNDYFKLSIWLRVQLPIPLPNPRRPPKPRIEIAFQKVDLSVFFPLVLDCENMAIRVMYLKYDHLSDLSDTFYIPSVPPEMLADLNTSMKEEWRFKLKYKYKFREKVPQGQQVDENGAIIPPQPEKEEFESDEEIPAVPYRLMDPTSSEYAIATDSTCSHLFYGDARQVFAIDLPSHVVNLRKFTILGGVYHLNLIFQPPQPQTFITMDLSITRLYLPKRLEYVPYYIGYEPPVPPEPDVIRTPEEIEAEMKQLEEDMEKLMFITMTWPQHVLFIEPPIVCHWDEEEKLWSRKDVHDLKHIEEKGILSFRTGAFGIFGLATPRYANLPYQAWEIRPEEDGTITFQLTAAVLFLEFNIKEGLICITLLKNSPNKSLKSLVGTYFKFYKLKRIMKEAGVDIFPDHDAYCYVENSCEKHWPMERHLYRNMAMLCNTFNFTWSRWNLPAGRRKIVMQMREYAPSKPKQKNYSMLLVTPLNATYVNCTEVSQFFIEEEIEGIRFCADLCGLIKVTCSITLRKKIENVSWELVHALANLLESTRVLSFS</sequence>
<dbReference type="InterPro" id="IPR031826">
    <property type="entry name" value="IC97/Casc1_N"/>
</dbReference>
<feature type="region of interest" description="Disordered" evidence="2">
    <location>
        <begin position="1"/>
        <end position="92"/>
    </location>
</feature>
<dbReference type="Pfam" id="PF15927">
    <property type="entry name" value="Casc1_N"/>
    <property type="match status" value="1"/>
</dbReference>
<proteinExistence type="inferred from homology"/>
<dbReference type="PANTHER" id="PTHR20929">
    <property type="entry name" value="LUNG ADENOMA SUSCEPTIBILITY 1-RELATED"/>
    <property type="match status" value="1"/>
</dbReference>
<evidence type="ECO:0000313" key="5">
    <source>
        <dbReference type="EMBL" id="KAJ8978342.1"/>
    </source>
</evidence>
<feature type="compositionally biased region" description="Basic residues" evidence="2">
    <location>
        <begin position="124"/>
        <end position="141"/>
    </location>
</feature>
<feature type="compositionally biased region" description="Basic and acidic residues" evidence="2">
    <location>
        <begin position="54"/>
        <end position="74"/>
    </location>
</feature>
<dbReference type="PANTHER" id="PTHR20929:SF11">
    <property type="entry name" value="DYNEIN AXONEMAL INTERMEDIATE CHAIN 7"/>
    <property type="match status" value="1"/>
</dbReference>
<name>A0ABQ9JKC7_9CUCU</name>
<feature type="region of interest" description="Disordered" evidence="2">
    <location>
        <begin position="113"/>
        <end position="141"/>
    </location>
</feature>